<feature type="region of interest" description="Disordered" evidence="1">
    <location>
        <begin position="1186"/>
        <end position="1215"/>
    </location>
</feature>
<feature type="compositionally biased region" description="Pro residues" evidence="1">
    <location>
        <begin position="1354"/>
        <end position="1367"/>
    </location>
</feature>
<feature type="compositionally biased region" description="Low complexity" evidence="1">
    <location>
        <begin position="665"/>
        <end position="679"/>
    </location>
</feature>
<feature type="region of interest" description="Disordered" evidence="1">
    <location>
        <begin position="14"/>
        <end position="156"/>
    </location>
</feature>
<feature type="compositionally biased region" description="Low complexity" evidence="1">
    <location>
        <begin position="1376"/>
        <end position="1393"/>
    </location>
</feature>
<feature type="compositionally biased region" description="Low complexity" evidence="1">
    <location>
        <begin position="1186"/>
        <end position="1200"/>
    </location>
</feature>
<evidence type="ECO:0000313" key="3">
    <source>
        <dbReference type="Proteomes" id="UP000612055"/>
    </source>
</evidence>
<feature type="compositionally biased region" description="Gly residues" evidence="1">
    <location>
        <begin position="1719"/>
        <end position="1730"/>
    </location>
</feature>
<feature type="region of interest" description="Disordered" evidence="1">
    <location>
        <begin position="310"/>
        <end position="337"/>
    </location>
</feature>
<feature type="compositionally biased region" description="Acidic residues" evidence="1">
    <location>
        <begin position="1849"/>
        <end position="1859"/>
    </location>
</feature>
<keyword evidence="3" id="KW-1185">Reference proteome</keyword>
<feature type="compositionally biased region" description="Low complexity" evidence="1">
    <location>
        <begin position="1429"/>
        <end position="1439"/>
    </location>
</feature>
<feature type="compositionally biased region" description="Low complexity" evidence="1">
    <location>
        <begin position="46"/>
        <end position="61"/>
    </location>
</feature>
<feature type="region of interest" description="Disordered" evidence="1">
    <location>
        <begin position="659"/>
        <end position="734"/>
    </location>
</feature>
<feature type="region of interest" description="Disordered" evidence="1">
    <location>
        <begin position="1795"/>
        <end position="1882"/>
    </location>
</feature>
<organism evidence="2 3">
    <name type="scientific">Edaphochlamys debaryana</name>
    <dbReference type="NCBI Taxonomy" id="47281"/>
    <lineage>
        <taxon>Eukaryota</taxon>
        <taxon>Viridiplantae</taxon>
        <taxon>Chlorophyta</taxon>
        <taxon>core chlorophytes</taxon>
        <taxon>Chlorophyceae</taxon>
        <taxon>CS clade</taxon>
        <taxon>Chlamydomonadales</taxon>
        <taxon>Chlamydomonadales incertae sedis</taxon>
        <taxon>Edaphochlamys</taxon>
    </lineage>
</organism>
<gene>
    <name evidence="2" type="ORF">HYH03_014714</name>
</gene>
<feature type="region of interest" description="Disordered" evidence="1">
    <location>
        <begin position="1288"/>
        <end position="1315"/>
    </location>
</feature>
<feature type="compositionally biased region" description="Gly residues" evidence="1">
    <location>
        <begin position="121"/>
        <end position="132"/>
    </location>
</feature>
<feature type="compositionally biased region" description="Basic and acidic residues" evidence="1">
    <location>
        <begin position="1808"/>
        <end position="1817"/>
    </location>
</feature>
<proteinExistence type="predicted"/>
<dbReference type="EMBL" id="JAEHOE010000109">
    <property type="protein sequence ID" value="KAG2486658.1"/>
    <property type="molecule type" value="Genomic_DNA"/>
</dbReference>
<feature type="compositionally biased region" description="Low complexity" evidence="1">
    <location>
        <begin position="133"/>
        <end position="156"/>
    </location>
</feature>
<feature type="region of interest" description="Disordered" evidence="1">
    <location>
        <begin position="1711"/>
        <end position="1775"/>
    </location>
</feature>
<evidence type="ECO:0000256" key="1">
    <source>
        <dbReference type="SAM" id="MobiDB-lite"/>
    </source>
</evidence>
<feature type="region of interest" description="Disordered" evidence="1">
    <location>
        <begin position="1554"/>
        <end position="1606"/>
    </location>
</feature>
<feature type="region of interest" description="Disordered" evidence="1">
    <location>
        <begin position="459"/>
        <end position="633"/>
    </location>
</feature>
<dbReference type="Proteomes" id="UP000612055">
    <property type="component" value="Unassembled WGS sequence"/>
</dbReference>
<sequence>MALILSPTAQAKAAAAKTSVASRTGTRSGPAPARASYDPAPPPHPLVGLAAAPGAATGPLGSTSKRSAPGLEPQLASRRSVPAHQPSSRPEGREQEGDAAGSGEGIVPGADPLQVRTAGRARGGGQGPGAGSGPRASDSGGAASVGGSTEALDAAASTAVAAATSEDALAAAVARAKASALAAFSSPQSRAAPPPQHQRSRGAGPFSAGPQRPAPLGPVSPAAPMARGVSAADAPFLAFAPTATPTSAALASGVSGRQLGAGLTAGGPMGPSLVGASAVVAGSVASSVLSGYSPSRQRAPYESLVLLPPAEDGPGGGGGAALRRVAGAPGGGSGGPDPEFLRRNALLQRKRQAWAAQQREARREVGNASSHRQQHLQALRSVGLEPLDEAGLSPAGPAPFRPTALAASLPRSLYDLERWAAVRETKLAVAREVAREAAAAREASELTFQPAIDERSRRLADVARARSPGALARPWHSPPRAAARDRSTPHTRPQRPRSASPPPYPARGAGAQGHGPSQDHHGASPGPRVAPRDEAGLSDGGGAAAATPLPPSSRGLDPAAASREYSELLDSVRRRDRPWNQPPSSRRRGDGEGGNGVSASGDGSGSSARGEGRGRPTSAAAQLVAARHSKARGRYGCMDPEEVVGAVAAAMAEAAEVLQRRPAAEARVPAAAGRPRNGRQVPDASPSPPPERDATVRLSLQQQPTPVPLPHELTPHRGGPPPSGHWGGPHATPTASALRASAPALAGALRPPQPASPYMAPQPGPPGWMPPGWLGAAAAAAAEAPLRNPTDLSGGGASSGSGTAPLPRHARPRVSWGDRVGSSGGGSAPDGADGAAAGVPGPAAAATFPGSGALPMPMSNGAAWYPPINAPPPAVAVIAADLSGGAATAGGGGGGLSTPTAAVGVFRSASLMSSPASHMTLPYDPAVPLHTAAGMTAAAPAAPSVPPPLAPAAAAAAAAPTADELLAAAAAAAAAFSLSLPASSPAAVAAAAAAAQSPPPPPPALSELSLRSYGGWARSTVSELGGASAAEATSPSAAAASVVAGTFRLGWGWIAPDSTGGGAAVSGGGGAVDLGVAAARAAEVPAWLPSLPLPPPPVSSSLSTLGATAVGAGVGTTDGVGLEGAQDSTGRAGAEAVRAATDAEIRAPEAHAAAAAGQAHVALDLSYWRERYPALAAGLALGSADGSAPASAAAPGSAADVQPSGGTDPLPTSAAAPSMQAAAAVAAAGLAATGTGSGHPFLSPRETADYSDLAPLAPAPGYPAVQPPLNTAFAVPSPAAAALAAAAEPPSVRATSAPSGVPLASSGPHPAPSAASYLHQASASMPIPFPADAAASSPAPHDAPFTPLAASSPRPHPYTPPRPPHAPSLPHDIPRGSVSAGGAAPVGSPHGGARYLPASPGPSPRYGPTASDGGGSPMGYGVHVTRLPSASRSAASSVAGTPRRTSHSRESSIGGFAAGALGVLGLGPAISGGGATASGEAGVGFHSGTLPAKLGIGGAAAPAPRTFPGVMLTSAGGSAPVVLLEAGLSPRATSASSATGGPLAAPVHSNASAGLALASPQPPHSPASGLGSGPGPGLDGLAQARGSWPGSLRLAPPDTLAVPGPGAARAAAASRANAPASPTLSVSIAAAAAGPGRVSNPGALGSVGVDVMAATAVAHAPALPAAPVSSEEPGDVGASAISLPAHKADAEDGVDSLDALRTMISRLKHASSKSLPAGVAGGTDGLTGPDGPGPISLGPGPSLGHGGTGGEAGDASGTEGGTEDGGAPGGGWQRYQAPSFSVGLWEMTGAGDLGVQGLEGSASANRPSSRDRRHLNAHETQSPAGISSPPKRPAPGERLTEGPVAPVLEEGEDGEEEEETTRRAALRDGGASFAGVGPQPGLGFGVVADAF</sequence>
<name>A0A836BTA9_9CHLO</name>
<feature type="compositionally biased region" description="Low complexity" evidence="1">
    <location>
        <begin position="1330"/>
        <end position="1353"/>
    </location>
</feature>
<evidence type="ECO:0000313" key="2">
    <source>
        <dbReference type="EMBL" id="KAG2486658.1"/>
    </source>
</evidence>
<feature type="compositionally biased region" description="Low complexity" evidence="1">
    <location>
        <begin position="1302"/>
        <end position="1315"/>
    </location>
</feature>
<feature type="compositionally biased region" description="Low complexity" evidence="1">
    <location>
        <begin position="597"/>
        <end position="609"/>
    </location>
</feature>
<feature type="region of interest" description="Disordered" evidence="1">
    <location>
        <begin position="1329"/>
        <end position="1451"/>
    </location>
</feature>
<reference evidence="2" key="1">
    <citation type="journal article" date="2020" name="bioRxiv">
        <title>Comparative genomics of Chlamydomonas.</title>
        <authorList>
            <person name="Craig R.J."/>
            <person name="Hasan A.R."/>
            <person name="Ness R.W."/>
            <person name="Keightley P.D."/>
        </authorList>
    </citation>
    <scope>NUCLEOTIDE SEQUENCE</scope>
    <source>
        <strain evidence="2">CCAP 11/70</strain>
    </source>
</reference>
<feature type="region of interest" description="Disordered" evidence="1">
    <location>
        <begin position="352"/>
        <end position="373"/>
    </location>
</feature>
<feature type="compositionally biased region" description="Basic and acidic residues" evidence="1">
    <location>
        <begin position="564"/>
        <end position="573"/>
    </location>
</feature>
<protein>
    <submittedName>
        <fullName evidence="2">Uncharacterized protein</fullName>
    </submittedName>
</protein>
<feature type="region of interest" description="Disordered" evidence="1">
    <location>
        <begin position="787"/>
        <end position="838"/>
    </location>
</feature>
<feature type="compositionally biased region" description="Gly residues" evidence="1">
    <location>
        <begin position="1741"/>
        <end position="1772"/>
    </location>
</feature>
<accession>A0A836BTA9</accession>
<feature type="region of interest" description="Disordered" evidence="1">
    <location>
        <begin position="185"/>
        <end position="222"/>
    </location>
</feature>
<feature type="compositionally biased region" description="Low complexity" evidence="1">
    <location>
        <begin position="1731"/>
        <end position="1740"/>
    </location>
</feature>
<feature type="compositionally biased region" description="Low complexity" evidence="1">
    <location>
        <begin position="829"/>
        <end position="838"/>
    </location>
</feature>
<comment type="caution">
    <text evidence="2">The sequence shown here is derived from an EMBL/GenBank/DDBJ whole genome shotgun (WGS) entry which is preliminary data.</text>
</comment>